<evidence type="ECO:0000256" key="1">
    <source>
        <dbReference type="SAM" id="MobiDB-lite"/>
    </source>
</evidence>
<dbReference type="AlphaFoldDB" id="A0AB37G9U0"/>
<feature type="region of interest" description="Disordered" evidence="1">
    <location>
        <begin position="21"/>
        <end position="43"/>
    </location>
</feature>
<evidence type="ECO:0000313" key="3">
    <source>
        <dbReference type="EMBL" id="QQB82668.1"/>
    </source>
</evidence>
<dbReference type="EMBL" id="CP065628">
    <property type="protein sequence ID" value="QPR30838.1"/>
    <property type="molecule type" value="Genomic_DNA"/>
</dbReference>
<evidence type="ECO:0000313" key="4">
    <source>
        <dbReference type="Proteomes" id="UP000594774"/>
    </source>
</evidence>
<dbReference type="Proteomes" id="UP000594774">
    <property type="component" value="Chromosome"/>
</dbReference>
<sequence length="86" mass="9317">MTQTLQPRYALAQVDAAGAHLDDFGGGRDSTQQRHRGGGLQREVVDSEGRVVHADFVRSLGDLQTSLGDLFRRWPALAAEGVMPEA</sequence>
<dbReference type="Proteomes" id="UP000595198">
    <property type="component" value="Chromosome"/>
</dbReference>
<gene>
    <name evidence="2" type="ORF">I6G95_11845</name>
    <name evidence="3" type="ORF">I6H48_12370</name>
</gene>
<dbReference type="EMBL" id="CP066023">
    <property type="protein sequence ID" value="QQB82668.1"/>
    <property type="molecule type" value="Genomic_DNA"/>
</dbReference>
<name>A0AB37G9U0_CORAY</name>
<proteinExistence type="predicted"/>
<evidence type="ECO:0000313" key="2">
    <source>
        <dbReference type="EMBL" id="QPR30838.1"/>
    </source>
</evidence>
<organism evidence="2 4">
    <name type="scientific">Corynebacterium amycolatum</name>
    <dbReference type="NCBI Taxonomy" id="43765"/>
    <lineage>
        <taxon>Bacteria</taxon>
        <taxon>Bacillati</taxon>
        <taxon>Actinomycetota</taxon>
        <taxon>Actinomycetes</taxon>
        <taxon>Mycobacteriales</taxon>
        <taxon>Corynebacteriaceae</taxon>
        <taxon>Corynebacterium</taxon>
    </lineage>
</organism>
<evidence type="ECO:0000313" key="5">
    <source>
        <dbReference type="Proteomes" id="UP000595198"/>
    </source>
</evidence>
<accession>A0AB37G9U0</accession>
<reference evidence="4 5" key="1">
    <citation type="submission" date="2020-12" db="EMBL/GenBank/DDBJ databases">
        <title>FDA dAtabase for Regulatory Grade micrObial Sequences (FDA-ARGOS): Supporting development and validation of Infectious Disease Dx tests.</title>
        <authorList>
            <person name="Sproer C."/>
            <person name="Gronow S."/>
            <person name="Severitt S."/>
            <person name="Schroder I."/>
            <person name="Tallon L."/>
            <person name="Sadzewicz L."/>
            <person name="Zhao X."/>
            <person name="Boylan J."/>
            <person name="Ott S."/>
            <person name="Bowen H."/>
            <person name="Vavikolanu K."/>
            <person name="Mehta A."/>
            <person name="Aluvathingal J."/>
            <person name="Nadendla S."/>
            <person name="Lowell S."/>
            <person name="Myers T."/>
            <person name="Yan Y."/>
            <person name="Sichtig H."/>
        </authorList>
    </citation>
    <scope>NUCLEOTIDE SEQUENCE [LARGE SCALE GENOMIC DNA]</scope>
    <source>
        <strain evidence="2 4">FDAARGOS_938</strain>
        <strain evidence="3 5">FDAARGOS_991</strain>
    </source>
</reference>
<keyword evidence="5" id="KW-1185">Reference proteome</keyword>
<protein>
    <submittedName>
        <fullName evidence="2">Uncharacterized protein</fullName>
    </submittedName>
</protein>